<name>A0A6J6GBJ3_9ZZZZ</name>
<accession>A0A6J6GBJ3</accession>
<dbReference type="EMBL" id="CAEZUH010000067">
    <property type="protein sequence ID" value="CAB4596505.1"/>
    <property type="molecule type" value="Genomic_DNA"/>
</dbReference>
<reference evidence="1" key="1">
    <citation type="submission" date="2020-05" db="EMBL/GenBank/DDBJ databases">
        <authorList>
            <person name="Chiriac C."/>
            <person name="Salcher M."/>
            <person name="Ghai R."/>
            <person name="Kavagutti S V."/>
        </authorList>
    </citation>
    <scope>NUCLEOTIDE SEQUENCE</scope>
</reference>
<sequence>MPINLDIESIEIFTLRFFIAIPAELEPTYFASASSINKAAALPEAISVRAGSVFRSILRDASLDSL</sequence>
<organism evidence="1">
    <name type="scientific">freshwater metagenome</name>
    <dbReference type="NCBI Taxonomy" id="449393"/>
    <lineage>
        <taxon>unclassified sequences</taxon>
        <taxon>metagenomes</taxon>
        <taxon>ecological metagenomes</taxon>
    </lineage>
</organism>
<protein>
    <submittedName>
        <fullName evidence="1">Unannotated protein</fullName>
    </submittedName>
</protein>
<evidence type="ECO:0000313" key="1">
    <source>
        <dbReference type="EMBL" id="CAB4596505.1"/>
    </source>
</evidence>
<gene>
    <name evidence="1" type="ORF">UFOPK1798_00739</name>
</gene>
<dbReference type="AlphaFoldDB" id="A0A6J6GBJ3"/>
<proteinExistence type="predicted"/>